<organism evidence="3">
    <name type="scientific">freshwater metagenome</name>
    <dbReference type="NCBI Taxonomy" id="449393"/>
    <lineage>
        <taxon>unclassified sequences</taxon>
        <taxon>metagenomes</taxon>
        <taxon>ecological metagenomes</taxon>
    </lineage>
</organism>
<dbReference type="InterPro" id="IPR006015">
    <property type="entry name" value="Universal_stress_UspA"/>
</dbReference>
<dbReference type="PRINTS" id="PR01438">
    <property type="entry name" value="UNVRSLSTRESS"/>
</dbReference>
<feature type="domain" description="UspA" evidence="2">
    <location>
        <begin position="287"/>
        <end position="424"/>
    </location>
</feature>
<dbReference type="AlphaFoldDB" id="A0A6J6GPF8"/>
<dbReference type="CDD" id="cd00293">
    <property type="entry name" value="USP-like"/>
    <property type="match status" value="1"/>
</dbReference>
<name>A0A6J6GPF8_9ZZZZ</name>
<evidence type="ECO:0000259" key="2">
    <source>
        <dbReference type="Pfam" id="PF00582"/>
    </source>
</evidence>
<dbReference type="InterPro" id="IPR014729">
    <property type="entry name" value="Rossmann-like_a/b/a_fold"/>
</dbReference>
<accession>A0A6J6GPF8</accession>
<evidence type="ECO:0000313" key="3">
    <source>
        <dbReference type="EMBL" id="CAB4602090.1"/>
    </source>
</evidence>
<feature type="domain" description="UspA" evidence="2">
    <location>
        <begin position="144"/>
        <end position="263"/>
    </location>
</feature>
<comment type="similarity">
    <text evidence="1">Belongs to the universal stress protein A family.</text>
</comment>
<dbReference type="PANTHER" id="PTHR46268:SF6">
    <property type="entry name" value="UNIVERSAL STRESS PROTEIN UP12"/>
    <property type="match status" value="1"/>
</dbReference>
<reference evidence="3" key="1">
    <citation type="submission" date="2020-05" db="EMBL/GenBank/DDBJ databases">
        <authorList>
            <person name="Chiriac C."/>
            <person name="Salcher M."/>
            <person name="Ghai R."/>
            <person name="Kavagutti S V."/>
        </authorList>
    </citation>
    <scope>NUCLEOTIDE SEQUENCE</scope>
</reference>
<dbReference type="Pfam" id="PF00582">
    <property type="entry name" value="Usp"/>
    <property type="match status" value="3"/>
</dbReference>
<feature type="domain" description="UspA" evidence="2">
    <location>
        <begin position="3"/>
        <end position="130"/>
    </location>
</feature>
<gene>
    <name evidence="3" type="ORF">UFOPK1493_04392</name>
</gene>
<sequence length="432" mass="45472">MTIKRVIIPVDFSEVSIAAVDLGRWLAGRSAVAPGRLELVAVTTPRYAKVTAAALDSLVRDHDLPTEGVETRVIETDSDDIEGKLVEAVLATPDALWCIGSHGRTALGELMFGSVSAELVRDAEVPIVVVGPHATVRDDASVLAVAVDGTDLSATIVPAAVAVAEALGLRIRLLQVGRSHVPEDAADTNYLAGLAHHLPDPEHADYDTLYGEPGEALESYVERTDDVAMLAMATRGIPAGARLSVPSTAMRVMRHVGVPVLMLHPRDAAERPGADVRDGHVLDLRARVVVGIDTHQASKPAVDWAAAEAARRGAVLQVVHTWHIPVTAGSMYGYPIWPDIEACRTAALDEVAATAAVVHETYPDLLVETIVAEGGAVQALTEQSHGAELVVVGRHHHGRIATLLAGSTSEGAAKHVACPLVIVPCDDPDDVS</sequence>
<dbReference type="EMBL" id="CAEZSR010000341">
    <property type="protein sequence ID" value="CAB4602090.1"/>
    <property type="molecule type" value="Genomic_DNA"/>
</dbReference>
<proteinExistence type="inferred from homology"/>
<dbReference type="SUPFAM" id="SSF52402">
    <property type="entry name" value="Adenine nucleotide alpha hydrolases-like"/>
    <property type="match status" value="3"/>
</dbReference>
<evidence type="ECO:0000256" key="1">
    <source>
        <dbReference type="ARBA" id="ARBA00008791"/>
    </source>
</evidence>
<dbReference type="Gene3D" id="3.40.50.620">
    <property type="entry name" value="HUPs"/>
    <property type="match status" value="1"/>
</dbReference>
<dbReference type="Gene3D" id="3.40.50.12370">
    <property type="match status" value="1"/>
</dbReference>
<dbReference type="PANTHER" id="PTHR46268">
    <property type="entry name" value="STRESS RESPONSE PROTEIN NHAX"/>
    <property type="match status" value="1"/>
</dbReference>
<protein>
    <submittedName>
        <fullName evidence="3">Unannotated protein</fullName>
    </submittedName>
</protein>
<dbReference type="InterPro" id="IPR006016">
    <property type="entry name" value="UspA"/>
</dbReference>